<dbReference type="Gene3D" id="2.160.20.10">
    <property type="entry name" value="Single-stranded right-handed beta-helix, Pectin lyase-like"/>
    <property type="match status" value="3"/>
</dbReference>
<dbReference type="EMBL" id="SJPX01000002">
    <property type="protein sequence ID" value="TWU55865.1"/>
    <property type="molecule type" value="Genomic_DNA"/>
</dbReference>
<dbReference type="SUPFAM" id="SSF51126">
    <property type="entry name" value="Pectin lyase-like"/>
    <property type="match status" value="1"/>
</dbReference>
<name>A0A5C6F3X0_9BACT</name>
<dbReference type="AlphaFoldDB" id="A0A5C6F3X0"/>
<protein>
    <recommendedName>
        <fullName evidence="6">Right handed beta helix domain-containing protein</fullName>
    </recommendedName>
</protein>
<sequence>MKSRNKTNVMKIQRLSFRSTKMFFPWLFLPVFFAVPDSSFALDIFVSVDVSVDGDSQADGSFAKPYGSLPDAVEAVRALRKAGDTEPAAIVLREGRHSLERSLVLGREDGSPVPAENMPAEDVTFELHGAGDVTEPAFLTFAAYPGEHPVISAGVPVTGWKRLESTPDELPAKATGKVWVADMPDGMERFYTLYDSHGRLSRARDSGFAYMKQGTQRTLHFPKGALKIWDNIEDVEIQVRPGRAWAINMLPLASIDEASGVATTGVSATYPMGPLPGYLHDPGASVVWVENILEALDEPGEWVVNTKTRKIYLWPSDPADDGSPRGILAPTTTELIRVEGTIDYDGPTDTPVRGIAFVGLTFSHADRWAWTSDEGRVGWGMQHDWDMFDRPTALLRFRGAEDCRVTDCRFINSGGSGVRLDLHAQRNRIVDSEFAHLGEAGILLSGYGPGTKDANHHNDIVNNHIHHFSEITWHSPGLWAWQSGHNRMVHNELHHSGYSSVLITTRVTPGGRLTGEGGRTVRHHEIAEEDGGRGRGGYENWKRREKYTHSRHNLFEYNEISHAVQLLSDGNAIYVSGAGTGSIVRYNYVHDNNANSLPAPIRCDDDQHDALIYGNVLYNNGGFSAGIASKGVNDIVNNFIVAPAVVPRNGYISFEWAPVTGSKVQRNIIVSHADGGRAQSERLRSGQTTVGPKLESTDMDSNLYYHPTNPNWMDEHLQRMRAVGKEKASLVGDPLFVDPAGSDFNFQPGSPALELGIESLDVSQMGRRDKN</sequence>
<dbReference type="Proteomes" id="UP000317977">
    <property type="component" value="Unassembled WGS sequence"/>
</dbReference>
<reference evidence="4 5" key="1">
    <citation type="submission" date="2019-02" db="EMBL/GenBank/DDBJ databases">
        <title>Deep-cultivation of Planctomycetes and their phenomic and genomic characterization uncovers novel biology.</title>
        <authorList>
            <person name="Wiegand S."/>
            <person name="Jogler M."/>
            <person name="Boedeker C."/>
            <person name="Pinto D."/>
            <person name="Vollmers J."/>
            <person name="Rivas-Marin E."/>
            <person name="Kohn T."/>
            <person name="Peeters S.H."/>
            <person name="Heuer A."/>
            <person name="Rast P."/>
            <person name="Oberbeckmann S."/>
            <person name="Bunk B."/>
            <person name="Jeske O."/>
            <person name="Meyerdierks A."/>
            <person name="Storesund J.E."/>
            <person name="Kallscheuer N."/>
            <person name="Luecker S."/>
            <person name="Lage O.M."/>
            <person name="Pohl T."/>
            <person name="Merkel B.J."/>
            <person name="Hornburger P."/>
            <person name="Mueller R.-W."/>
            <person name="Bruemmer F."/>
            <person name="Labrenz M."/>
            <person name="Spormann A.M."/>
            <person name="Op Den Camp H."/>
            <person name="Overmann J."/>
            <person name="Amann R."/>
            <person name="Jetten M.S.M."/>
            <person name="Mascher T."/>
            <person name="Medema M.H."/>
            <person name="Devos D.P."/>
            <person name="Kaster A.-K."/>
            <person name="Ovreas L."/>
            <person name="Rohde M."/>
            <person name="Galperin M.Y."/>
            <person name="Jogler C."/>
        </authorList>
    </citation>
    <scope>NUCLEOTIDE SEQUENCE [LARGE SCALE GENOMIC DNA]</scope>
    <source>
        <strain evidence="4 5">Poly59</strain>
    </source>
</reference>
<accession>A0A5C6F3X0</accession>
<feature type="region of interest" description="Disordered" evidence="1">
    <location>
        <begin position="676"/>
        <end position="700"/>
    </location>
</feature>
<evidence type="ECO:0000259" key="2">
    <source>
        <dbReference type="Pfam" id="PF13229"/>
    </source>
</evidence>
<evidence type="ECO:0000259" key="3">
    <source>
        <dbReference type="Pfam" id="PF21231"/>
    </source>
</evidence>
<organism evidence="4 5">
    <name type="scientific">Rubripirellula reticaptiva</name>
    <dbReference type="NCBI Taxonomy" id="2528013"/>
    <lineage>
        <taxon>Bacteria</taxon>
        <taxon>Pseudomonadati</taxon>
        <taxon>Planctomycetota</taxon>
        <taxon>Planctomycetia</taxon>
        <taxon>Pirellulales</taxon>
        <taxon>Pirellulaceae</taxon>
        <taxon>Rubripirellula</taxon>
    </lineage>
</organism>
<dbReference type="PANTHER" id="PTHR36453:SF1">
    <property type="entry name" value="RIGHT HANDED BETA HELIX DOMAIN-CONTAINING PROTEIN"/>
    <property type="match status" value="1"/>
</dbReference>
<dbReference type="InterPro" id="IPR039448">
    <property type="entry name" value="Beta_helix"/>
</dbReference>
<dbReference type="InterPro" id="IPR011050">
    <property type="entry name" value="Pectin_lyase_fold/virulence"/>
</dbReference>
<keyword evidence="5" id="KW-1185">Reference proteome</keyword>
<evidence type="ECO:0000256" key="1">
    <source>
        <dbReference type="SAM" id="MobiDB-lite"/>
    </source>
</evidence>
<dbReference type="InterPro" id="IPR006626">
    <property type="entry name" value="PbH1"/>
</dbReference>
<feature type="domain" description="GH141-like insertion" evidence="3">
    <location>
        <begin position="176"/>
        <end position="315"/>
    </location>
</feature>
<evidence type="ECO:0000313" key="4">
    <source>
        <dbReference type="EMBL" id="TWU55865.1"/>
    </source>
</evidence>
<dbReference type="InterPro" id="IPR012334">
    <property type="entry name" value="Pectin_lyas_fold"/>
</dbReference>
<gene>
    <name evidence="4" type="ORF">Poly59_21680</name>
</gene>
<dbReference type="PANTHER" id="PTHR36453">
    <property type="entry name" value="SECRETED PROTEIN-RELATED"/>
    <property type="match status" value="1"/>
</dbReference>
<evidence type="ECO:0000313" key="5">
    <source>
        <dbReference type="Proteomes" id="UP000317977"/>
    </source>
</evidence>
<dbReference type="Pfam" id="PF13229">
    <property type="entry name" value="Beta_helix"/>
    <property type="match status" value="1"/>
</dbReference>
<proteinExistence type="predicted"/>
<feature type="domain" description="Right handed beta helix" evidence="2">
    <location>
        <begin position="397"/>
        <end position="503"/>
    </location>
</feature>
<comment type="caution">
    <text evidence="4">The sequence shown here is derived from an EMBL/GenBank/DDBJ whole genome shotgun (WGS) entry which is preliminary data.</text>
</comment>
<dbReference type="Pfam" id="PF21231">
    <property type="entry name" value="GH141_M"/>
    <property type="match status" value="1"/>
</dbReference>
<dbReference type="InterPro" id="IPR048482">
    <property type="entry name" value="GH141_ins"/>
</dbReference>
<evidence type="ECO:0008006" key="6">
    <source>
        <dbReference type="Google" id="ProtNLM"/>
    </source>
</evidence>
<dbReference type="SMART" id="SM00710">
    <property type="entry name" value="PbH1"/>
    <property type="match status" value="7"/>
</dbReference>